<reference evidence="1" key="1">
    <citation type="submission" date="2020-05" db="EMBL/GenBank/DDBJ databases">
        <authorList>
            <person name="Chiriac C."/>
            <person name="Salcher M."/>
            <person name="Ghai R."/>
            <person name="Kavagutti S V."/>
        </authorList>
    </citation>
    <scope>NUCLEOTIDE SEQUENCE</scope>
</reference>
<evidence type="ECO:0000313" key="1">
    <source>
        <dbReference type="EMBL" id="CAB4860350.1"/>
    </source>
</evidence>
<name>A0A6J7CRE9_9ZZZZ</name>
<proteinExistence type="predicted"/>
<dbReference type="EMBL" id="CAFBLO010000011">
    <property type="protein sequence ID" value="CAB4860350.1"/>
    <property type="molecule type" value="Genomic_DNA"/>
</dbReference>
<sequence>MEVLPRFERLDESFVAGQVRHDSHLNLRIVGGEKTLVRGVRNERCSNLSTNVAANGDVLEVWFRRREPTRRRPGLIVARVNPTIGLDTLAQNLDDLREFCLFSMLEQAVKEWVGV</sequence>
<gene>
    <name evidence="1" type="ORF">UFOPK3364_00213</name>
</gene>
<accession>A0A6J7CRE9</accession>
<protein>
    <submittedName>
        <fullName evidence="1">Unannotated protein</fullName>
    </submittedName>
</protein>
<organism evidence="1">
    <name type="scientific">freshwater metagenome</name>
    <dbReference type="NCBI Taxonomy" id="449393"/>
    <lineage>
        <taxon>unclassified sequences</taxon>
        <taxon>metagenomes</taxon>
        <taxon>ecological metagenomes</taxon>
    </lineage>
</organism>
<dbReference type="AlphaFoldDB" id="A0A6J7CRE9"/>